<dbReference type="PANTHER" id="PTHR40903">
    <property type="entry name" value="GLYCINE-RICH CELL WALL STRUCTURAL PROTEIN 1-LIKE"/>
    <property type="match status" value="1"/>
</dbReference>
<feature type="compositionally biased region" description="Acidic residues" evidence="1">
    <location>
        <begin position="368"/>
        <end position="411"/>
    </location>
</feature>
<dbReference type="Pfam" id="PF09687">
    <property type="entry name" value="PRESAN"/>
    <property type="match status" value="1"/>
</dbReference>
<feature type="compositionally biased region" description="Polar residues" evidence="1">
    <location>
        <begin position="279"/>
        <end position="291"/>
    </location>
</feature>
<evidence type="ECO:0000313" key="3">
    <source>
        <dbReference type="EMBL" id="SCA48323.1"/>
    </source>
</evidence>
<dbReference type="Gene3D" id="6.10.280.180">
    <property type="entry name" value="Plasmodium RESA, N-terminal helical domain"/>
    <property type="match status" value="1"/>
</dbReference>
<organism evidence="3 4">
    <name type="scientific">Plasmodium ovale</name>
    <name type="common">malaria parasite P. ovale</name>
    <dbReference type="NCBI Taxonomy" id="36330"/>
    <lineage>
        <taxon>Eukaryota</taxon>
        <taxon>Sar</taxon>
        <taxon>Alveolata</taxon>
        <taxon>Apicomplexa</taxon>
        <taxon>Aconoidasida</taxon>
        <taxon>Haemosporida</taxon>
        <taxon>Plasmodiidae</taxon>
        <taxon>Plasmodium</taxon>
        <taxon>Plasmodium (Plasmodium)</taxon>
    </lineage>
</organism>
<protein>
    <recommendedName>
        <fullName evidence="2">Plasmodium RESA N-terminal domain-containing protein</fullName>
    </recommendedName>
</protein>
<feature type="compositionally biased region" description="Basic and acidic residues" evidence="1">
    <location>
        <begin position="293"/>
        <end position="367"/>
    </location>
</feature>
<feature type="region of interest" description="Disordered" evidence="1">
    <location>
        <begin position="279"/>
        <end position="533"/>
    </location>
</feature>
<dbReference type="EMBL" id="LT594584">
    <property type="protein sequence ID" value="SCA48323.1"/>
    <property type="molecule type" value="Genomic_DNA"/>
</dbReference>
<reference evidence="3 4" key="1">
    <citation type="submission" date="2016-06" db="EMBL/GenBank/DDBJ databases">
        <authorList>
            <consortium name="Pathogen Informatics"/>
        </authorList>
    </citation>
    <scope>NUCLEOTIDE SEQUENCE [LARGE SCALE GENOMIC DNA]</scope>
    <source>
        <strain evidence="3">PocGH01</strain>
    </source>
</reference>
<dbReference type="Proteomes" id="UP000242942">
    <property type="component" value="Chromosome 3"/>
</dbReference>
<evidence type="ECO:0000313" key="4">
    <source>
        <dbReference type="Proteomes" id="UP000242942"/>
    </source>
</evidence>
<dbReference type="AlphaFoldDB" id="A0A1D3KWW0"/>
<gene>
    <name evidence="3" type="primary">PocGH01_03010100</name>
    <name evidence="3" type="ORF">POCGH01_03010100</name>
</gene>
<evidence type="ECO:0000259" key="2">
    <source>
        <dbReference type="Pfam" id="PF09687"/>
    </source>
</evidence>
<accession>A0A1D3KWW0</accession>
<feature type="compositionally biased region" description="Basic and acidic residues" evidence="1">
    <location>
        <begin position="522"/>
        <end position="533"/>
    </location>
</feature>
<dbReference type="PANTHER" id="PTHR40903:SF1">
    <property type="entry name" value="HYPHALLY REGULATED CELL WALL PROTEIN 3"/>
    <property type="match status" value="1"/>
</dbReference>
<keyword evidence="4" id="KW-1185">Reference proteome</keyword>
<feature type="compositionally biased region" description="Acidic residues" evidence="1">
    <location>
        <begin position="418"/>
        <end position="508"/>
    </location>
</feature>
<dbReference type="InterPro" id="IPR044885">
    <property type="entry name" value="PRESA_N_sf"/>
</dbReference>
<feature type="domain" description="Plasmodium RESA N-terminal" evidence="2">
    <location>
        <begin position="132"/>
        <end position="256"/>
    </location>
</feature>
<dbReference type="VEuPathDB" id="PlasmoDB:POWCR01_030005400"/>
<sequence>MNFKMFPVKNSFANQRKMSKGWSGKKSTMCKLSIPLLVLVNIFLLVIKIYNLKISISLITSKYTIFITKDSAVSELQLRCNYPRNLAETVSPLTNLTINGKNEEGNINKINFPLEIKKLPFGCCESDIFTDLSEKEVDEKINSFGLFISKKKMYFGFFHVRRHQIEYFYKMMNDLWTQFLKLALKNNISEEDIMTIWMECNNGLVADLMYMDYLDHLNFHCYVKKFISRDSISYVNLMNEKIKAWSESVKCIRKNWSKFLVNKILCYASGEKGLAGEQLRTQQPTTQQVENAQEEKSQEENSKTEKVQEEKEEQGKVQEEKEKTEKVQVEKAQEEKAQEEKVQEEKPHEVAQMEEKRENPKSGKEESGSDESEEGSGEEGSEEEGSGEEGSGEEESGEEGSEEEGSGEEESGEKGSGEEESEEGSGEEGSEEEGSGEEGSEEEGSEEEGSGEEGSEEEGSGEEGSGEEGSGEEGSGEEGSEEEGSGEEGSEEEGSGEEGSEEEGSVEEGSEKKESGEEESEEKSKREYGKGKE</sequence>
<dbReference type="InterPro" id="IPR019111">
    <property type="entry name" value="PRESA_N"/>
</dbReference>
<dbReference type="OrthoDB" id="10471425at2759"/>
<dbReference type="VEuPathDB" id="PlasmoDB:PocGH01_03010100"/>
<evidence type="ECO:0000256" key="1">
    <source>
        <dbReference type="SAM" id="MobiDB-lite"/>
    </source>
</evidence>
<name>A0A1D3KWW0_PLAOA</name>
<proteinExistence type="predicted"/>